<sequence length="143" mass="16640">MALYPGADGSVYYADLEQFLAKASRKLLTSEVDVGRYHRQFASIANRLIANNQMNEEEARFQYRKGFSVDLMVKIEGYFLASRRTGYNGGVYSRDEIYDAALQVKTEARYEQYRNAFPDDTMLKIEFKARRFPQGRFYAHEVS</sequence>
<reference evidence="1" key="1">
    <citation type="submission" date="2023-03" db="EMBL/GenBank/DDBJ databases">
        <title>Massive genome expansion in bonnet fungi (Mycena s.s.) driven by repeated elements and novel gene families across ecological guilds.</title>
        <authorList>
            <consortium name="Lawrence Berkeley National Laboratory"/>
            <person name="Harder C.B."/>
            <person name="Miyauchi S."/>
            <person name="Viragh M."/>
            <person name="Kuo A."/>
            <person name="Thoen E."/>
            <person name="Andreopoulos B."/>
            <person name="Lu D."/>
            <person name="Skrede I."/>
            <person name="Drula E."/>
            <person name="Henrissat B."/>
            <person name="Morin E."/>
            <person name="Kohler A."/>
            <person name="Barry K."/>
            <person name="LaButti K."/>
            <person name="Morin E."/>
            <person name="Salamov A."/>
            <person name="Lipzen A."/>
            <person name="Mereny Z."/>
            <person name="Hegedus B."/>
            <person name="Baldrian P."/>
            <person name="Stursova M."/>
            <person name="Weitz H."/>
            <person name="Taylor A."/>
            <person name="Grigoriev I.V."/>
            <person name="Nagy L.G."/>
            <person name="Martin F."/>
            <person name="Kauserud H."/>
        </authorList>
    </citation>
    <scope>NUCLEOTIDE SEQUENCE</scope>
    <source>
        <strain evidence="1">CBHHK067</strain>
    </source>
</reference>
<comment type="caution">
    <text evidence="1">The sequence shown here is derived from an EMBL/GenBank/DDBJ whole genome shotgun (WGS) entry which is preliminary data.</text>
</comment>
<organism evidence="1 2">
    <name type="scientific">Mycena rosella</name>
    <name type="common">Pink bonnet</name>
    <name type="synonym">Agaricus rosellus</name>
    <dbReference type="NCBI Taxonomy" id="1033263"/>
    <lineage>
        <taxon>Eukaryota</taxon>
        <taxon>Fungi</taxon>
        <taxon>Dikarya</taxon>
        <taxon>Basidiomycota</taxon>
        <taxon>Agaricomycotina</taxon>
        <taxon>Agaricomycetes</taxon>
        <taxon>Agaricomycetidae</taxon>
        <taxon>Agaricales</taxon>
        <taxon>Marasmiineae</taxon>
        <taxon>Mycenaceae</taxon>
        <taxon>Mycena</taxon>
    </lineage>
</organism>
<proteinExistence type="predicted"/>
<evidence type="ECO:0000313" key="2">
    <source>
        <dbReference type="Proteomes" id="UP001221757"/>
    </source>
</evidence>
<dbReference type="AlphaFoldDB" id="A0AAD7CP25"/>
<accession>A0AAD7CP25</accession>
<dbReference type="Proteomes" id="UP001221757">
    <property type="component" value="Unassembled WGS sequence"/>
</dbReference>
<gene>
    <name evidence="1" type="ORF">B0H17DRAFT_1269636</name>
</gene>
<evidence type="ECO:0000313" key="1">
    <source>
        <dbReference type="EMBL" id="KAJ7652220.1"/>
    </source>
</evidence>
<name>A0AAD7CP25_MYCRO</name>
<keyword evidence="2" id="KW-1185">Reference proteome</keyword>
<dbReference type="EMBL" id="JARKIE010000352">
    <property type="protein sequence ID" value="KAJ7652220.1"/>
    <property type="molecule type" value="Genomic_DNA"/>
</dbReference>
<protein>
    <submittedName>
        <fullName evidence="1">Uncharacterized protein</fullName>
    </submittedName>
</protein>